<keyword evidence="7" id="KW-0436">Ligase</keyword>
<feature type="transmembrane region" description="Helical" evidence="5">
    <location>
        <begin position="35"/>
        <end position="54"/>
    </location>
</feature>
<dbReference type="InterPro" id="IPR007016">
    <property type="entry name" value="O-antigen_ligase-rel_domated"/>
</dbReference>
<keyword evidence="3 5" id="KW-1133">Transmembrane helix</keyword>
<protein>
    <submittedName>
        <fullName evidence="7">O-antigen ligase family protein</fullName>
    </submittedName>
</protein>
<dbReference type="EMBL" id="JBFNQD010000005">
    <property type="protein sequence ID" value="MEW9307120.1"/>
    <property type="molecule type" value="Genomic_DNA"/>
</dbReference>
<keyword evidence="8" id="KW-1185">Reference proteome</keyword>
<evidence type="ECO:0000313" key="7">
    <source>
        <dbReference type="EMBL" id="MEW9307120.1"/>
    </source>
</evidence>
<keyword evidence="2 5" id="KW-0812">Transmembrane</keyword>
<feature type="transmembrane region" description="Helical" evidence="5">
    <location>
        <begin position="116"/>
        <end position="135"/>
    </location>
</feature>
<dbReference type="PANTHER" id="PTHR37422">
    <property type="entry name" value="TEICHURONIC ACID BIOSYNTHESIS PROTEIN TUAE"/>
    <property type="match status" value="1"/>
</dbReference>
<evidence type="ECO:0000313" key="8">
    <source>
        <dbReference type="Proteomes" id="UP001555786"/>
    </source>
</evidence>
<comment type="subcellular location">
    <subcellularLocation>
        <location evidence="1">Membrane</location>
        <topology evidence="1">Multi-pass membrane protein</topology>
    </subcellularLocation>
</comment>
<dbReference type="InterPro" id="IPR051533">
    <property type="entry name" value="WaaL-like"/>
</dbReference>
<dbReference type="Pfam" id="PF04932">
    <property type="entry name" value="Wzy_C"/>
    <property type="match status" value="1"/>
</dbReference>
<evidence type="ECO:0000259" key="6">
    <source>
        <dbReference type="Pfam" id="PF04932"/>
    </source>
</evidence>
<feature type="transmembrane region" description="Helical" evidence="5">
    <location>
        <begin position="287"/>
        <end position="307"/>
    </location>
</feature>
<feature type="domain" description="O-antigen ligase-related" evidence="6">
    <location>
        <begin position="243"/>
        <end position="379"/>
    </location>
</feature>
<accession>A0ABV3PNA5</accession>
<feature type="transmembrane region" description="Helical" evidence="5">
    <location>
        <begin position="235"/>
        <end position="252"/>
    </location>
</feature>
<evidence type="ECO:0000256" key="2">
    <source>
        <dbReference type="ARBA" id="ARBA00022692"/>
    </source>
</evidence>
<proteinExistence type="predicted"/>
<reference evidence="7 8" key="1">
    <citation type="submission" date="2024-07" db="EMBL/GenBank/DDBJ databases">
        <title>Description of Labrys sedimenti sp. nov., isolated from a diclofenac-degrading enrichment culture.</title>
        <authorList>
            <person name="Tancsics A."/>
            <person name="Csepanyi A."/>
        </authorList>
    </citation>
    <scope>NUCLEOTIDE SEQUENCE [LARGE SCALE GENOMIC DNA]</scope>
    <source>
        <strain evidence="7 8">LMG 23578</strain>
    </source>
</reference>
<feature type="transmembrane region" description="Helical" evidence="5">
    <location>
        <begin position="195"/>
        <end position="214"/>
    </location>
</feature>
<evidence type="ECO:0000256" key="5">
    <source>
        <dbReference type="SAM" id="Phobius"/>
    </source>
</evidence>
<feature type="transmembrane region" description="Helical" evidence="5">
    <location>
        <begin position="147"/>
        <end position="168"/>
    </location>
</feature>
<dbReference type="GO" id="GO:0016874">
    <property type="term" value="F:ligase activity"/>
    <property type="evidence" value="ECO:0007669"/>
    <property type="project" value="UniProtKB-KW"/>
</dbReference>
<feature type="transmembrane region" description="Helical" evidence="5">
    <location>
        <begin position="258"/>
        <end position="275"/>
    </location>
</feature>
<sequence>MTTGVVEKLLLAALILGLAWAPAWLGSNRAMAWGVNGILFPGLVIAYELSRIVLGRPHAVAARYLSVPIGLFIGVVAWILLQISPWMPPTLVHPIWPLAAQALGEPVPGSISVDPGASALGLLRLITDASVFWLALHLCRSAPRAHLLLHAIMAIIAVYAALGLYLAVFEASSIPYLDGPAPGLVRSTFINRNSLAAYAGIGVIIALTLWLRALSAASATGSHQPGRFLRLIAQFHWIEIGAGLLALGALMATGSRGGVIATAAGLACVLVLTFPRSDGSILQRISVLLVPLLALGGAVVFMGDVVFGRIAASGLTDTSRAAVNDIMIRSLQDAPLSGFGYGTFTDIFPVYRDQSISTTGVWDKAHNTYLEVLQGLGLVFGTMMIALVAWLVGLCWIGAFRRRRHRAPLICAVGTGILLGVHALVDFSLQIQAISLTFMALLGAGVSQWASSSVNLSDGTLS</sequence>
<organism evidence="7 8">
    <name type="scientific">Labrys neptuniae</name>
    <dbReference type="NCBI Taxonomy" id="376174"/>
    <lineage>
        <taxon>Bacteria</taxon>
        <taxon>Pseudomonadati</taxon>
        <taxon>Pseudomonadota</taxon>
        <taxon>Alphaproteobacteria</taxon>
        <taxon>Hyphomicrobiales</taxon>
        <taxon>Xanthobacteraceae</taxon>
        <taxon>Labrys</taxon>
    </lineage>
</organism>
<evidence type="ECO:0000256" key="3">
    <source>
        <dbReference type="ARBA" id="ARBA00022989"/>
    </source>
</evidence>
<dbReference type="PANTHER" id="PTHR37422:SF23">
    <property type="entry name" value="TEICHURONIC ACID BIOSYNTHESIS PROTEIN TUAE"/>
    <property type="match status" value="1"/>
</dbReference>
<feature type="transmembrane region" description="Helical" evidence="5">
    <location>
        <begin position="407"/>
        <end position="425"/>
    </location>
</feature>
<comment type="caution">
    <text evidence="7">The sequence shown here is derived from an EMBL/GenBank/DDBJ whole genome shotgun (WGS) entry which is preliminary data.</text>
</comment>
<evidence type="ECO:0000256" key="4">
    <source>
        <dbReference type="ARBA" id="ARBA00023136"/>
    </source>
</evidence>
<gene>
    <name evidence="7" type="ORF">ABXS05_16325</name>
</gene>
<feature type="transmembrane region" description="Helical" evidence="5">
    <location>
        <begin position="376"/>
        <end position="400"/>
    </location>
</feature>
<keyword evidence="4 5" id="KW-0472">Membrane</keyword>
<evidence type="ECO:0000256" key="1">
    <source>
        <dbReference type="ARBA" id="ARBA00004141"/>
    </source>
</evidence>
<feature type="transmembrane region" description="Helical" evidence="5">
    <location>
        <begin position="61"/>
        <end position="81"/>
    </location>
</feature>
<name>A0ABV3PNA5_9HYPH</name>
<dbReference type="Proteomes" id="UP001555786">
    <property type="component" value="Unassembled WGS sequence"/>
</dbReference>
<dbReference type="RefSeq" id="WP_367624651.1">
    <property type="nucleotide sequence ID" value="NZ_JBFNQD010000005.1"/>
</dbReference>